<evidence type="ECO:0000256" key="1">
    <source>
        <dbReference type="ARBA" id="ARBA00008857"/>
    </source>
</evidence>
<dbReference type="Gene3D" id="1.10.150.130">
    <property type="match status" value="1"/>
</dbReference>
<feature type="domain" description="Core-binding (CB)" evidence="7">
    <location>
        <begin position="165"/>
        <end position="250"/>
    </location>
</feature>
<comment type="caution">
    <text evidence="8">The sequence shown here is derived from an EMBL/GenBank/DDBJ whole genome shotgun (WGS) entry which is preliminary data.</text>
</comment>
<sequence length="508" mass="56941">MKEFLSRSTGTADRRAANKVANGIVAEWDALFDELTLALKAPIIPKYDFPFDLSAIPEEHREYIALQIGAAREYYLSAKNHPNKQYEKIDAVWNGAGDIVRDGIVDKDDPLFDEYINVLAEMDLASDFEGVFDIVQSDVIGFGGPSAHVLARKVDTYLRSEAGGLTLEQVVKRYMAKREADNSRPSHLVGQRATIKLFASLLPQGLKTPIAEISGANAVDFAALVASKWQVHKTRQNKLSEISSVFNYARKALKEISANPFDGYDDMLPRQKTRVKSNSRNRGFTGQQLCEVLNWLSVCSKKGHSASALNLLPAAMLAAYTGMRLEEISRIKLGDLKNDGEYDYLDITESKSEAGERRIPLNRGSRLVLAWLRGNKVDTKSAYLIEGLSEYDNRRSKKMSDTFSRWKADGLEWAGVKNEYTFHSFRSTAATCLDRADLPVEYQSLIIGHVDGRNTLLQKVYSEGKRMDQLVDAAQYIDYGDDVFKLCAELLSELAEVRKTPSVRRVLR</sequence>
<name>A0A840R9V7_9GAMM</name>
<keyword evidence="9" id="KW-1185">Reference proteome</keyword>
<dbReference type="RefSeq" id="WP_184464954.1">
    <property type="nucleotide sequence ID" value="NZ_JACHHW010000014.1"/>
</dbReference>
<feature type="domain" description="Tyr recombinase" evidence="6">
    <location>
        <begin position="279"/>
        <end position="475"/>
    </location>
</feature>
<dbReference type="GO" id="GO:0006310">
    <property type="term" value="P:DNA recombination"/>
    <property type="evidence" value="ECO:0007669"/>
    <property type="project" value="UniProtKB-KW"/>
</dbReference>
<evidence type="ECO:0000256" key="3">
    <source>
        <dbReference type="ARBA" id="ARBA00023125"/>
    </source>
</evidence>
<evidence type="ECO:0000256" key="4">
    <source>
        <dbReference type="ARBA" id="ARBA00023172"/>
    </source>
</evidence>
<organism evidence="8 9">
    <name type="scientific">Zhongshania antarctica</name>
    <dbReference type="NCBI Taxonomy" id="641702"/>
    <lineage>
        <taxon>Bacteria</taxon>
        <taxon>Pseudomonadati</taxon>
        <taxon>Pseudomonadota</taxon>
        <taxon>Gammaproteobacteria</taxon>
        <taxon>Cellvibrionales</taxon>
        <taxon>Spongiibacteraceae</taxon>
        <taxon>Zhongshania</taxon>
    </lineage>
</organism>
<dbReference type="InterPro" id="IPR050808">
    <property type="entry name" value="Phage_Integrase"/>
</dbReference>
<dbReference type="PROSITE" id="PS51900">
    <property type="entry name" value="CB"/>
    <property type="match status" value="1"/>
</dbReference>
<dbReference type="InterPro" id="IPR010998">
    <property type="entry name" value="Integrase_recombinase_N"/>
</dbReference>
<dbReference type="Gene3D" id="1.10.443.10">
    <property type="entry name" value="Intergrase catalytic core"/>
    <property type="match status" value="1"/>
</dbReference>
<dbReference type="GO" id="GO:0015074">
    <property type="term" value="P:DNA integration"/>
    <property type="evidence" value="ECO:0007669"/>
    <property type="project" value="UniProtKB-KW"/>
</dbReference>
<dbReference type="InterPro" id="IPR011010">
    <property type="entry name" value="DNA_brk_join_enz"/>
</dbReference>
<evidence type="ECO:0000259" key="6">
    <source>
        <dbReference type="PROSITE" id="PS51898"/>
    </source>
</evidence>
<dbReference type="AlphaFoldDB" id="A0A840R9V7"/>
<reference evidence="8 9" key="1">
    <citation type="submission" date="2020-08" db="EMBL/GenBank/DDBJ databases">
        <title>Genomic Encyclopedia of Type Strains, Phase IV (KMG-IV): sequencing the most valuable type-strain genomes for metagenomic binning, comparative biology and taxonomic classification.</title>
        <authorList>
            <person name="Goeker M."/>
        </authorList>
    </citation>
    <scope>NUCLEOTIDE SEQUENCE [LARGE SCALE GENOMIC DNA]</scope>
    <source>
        <strain evidence="8 9">DSM 25701</strain>
    </source>
</reference>
<accession>A0A840R9V7</accession>
<dbReference type="InterPro" id="IPR013762">
    <property type="entry name" value="Integrase-like_cat_sf"/>
</dbReference>
<dbReference type="SUPFAM" id="SSF56349">
    <property type="entry name" value="DNA breaking-rejoining enzymes"/>
    <property type="match status" value="1"/>
</dbReference>
<comment type="similarity">
    <text evidence="1">Belongs to the 'phage' integrase family.</text>
</comment>
<dbReference type="Proteomes" id="UP000536640">
    <property type="component" value="Unassembled WGS sequence"/>
</dbReference>
<dbReference type="PANTHER" id="PTHR30629">
    <property type="entry name" value="PROPHAGE INTEGRASE"/>
    <property type="match status" value="1"/>
</dbReference>
<keyword evidence="2" id="KW-0229">DNA integration</keyword>
<evidence type="ECO:0000259" key="7">
    <source>
        <dbReference type="PROSITE" id="PS51900"/>
    </source>
</evidence>
<gene>
    <name evidence="8" type="ORF">HNQ57_003422</name>
</gene>
<evidence type="ECO:0000256" key="2">
    <source>
        <dbReference type="ARBA" id="ARBA00022908"/>
    </source>
</evidence>
<dbReference type="PROSITE" id="PS51898">
    <property type="entry name" value="TYR_RECOMBINASE"/>
    <property type="match status" value="1"/>
</dbReference>
<evidence type="ECO:0000313" key="9">
    <source>
        <dbReference type="Proteomes" id="UP000536640"/>
    </source>
</evidence>
<evidence type="ECO:0000256" key="5">
    <source>
        <dbReference type="PROSITE-ProRule" id="PRU01248"/>
    </source>
</evidence>
<keyword evidence="3 5" id="KW-0238">DNA-binding</keyword>
<protein>
    <submittedName>
        <fullName evidence="8">Integrase</fullName>
    </submittedName>
</protein>
<dbReference type="InterPro" id="IPR002104">
    <property type="entry name" value="Integrase_catalytic"/>
</dbReference>
<dbReference type="Pfam" id="PF00589">
    <property type="entry name" value="Phage_integrase"/>
    <property type="match status" value="1"/>
</dbReference>
<keyword evidence="4" id="KW-0233">DNA recombination</keyword>
<evidence type="ECO:0000313" key="8">
    <source>
        <dbReference type="EMBL" id="MBB5189120.1"/>
    </source>
</evidence>
<dbReference type="GO" id="GO:0003677">
    <property type="term" value="F:DNA binding"/>
    <property type="evidence" value="ECO:0007669"/>
    <property type="project" value="UniProtKB-UniRule"/>
</dbReference>
<proteinExistence type="inferred from homology"/>
<dbReference type="EMBL" id="JACHHW010000014">
    <property type="protein sequence ID" value="MBB5189120.1"/>
    <property type="molecule type" value="Genomic_DNA"/>
</dbReference>
<dbReference type="InterPro" id="IPR044068">
    <property type="entry name" value="CB"/>
</dbReference>
<dbReference type="PANTHER" id="PTHR30629:SF2">
    <property type="entry name" value="PROPHAGE INTEGRASE INTS-RELATED"/>
    <property type="match status" value="1"/>
</dbReference>